<reference evidence="2" key="1">
    <citation type="journal article" date="2015" name="Nat. Genet.">
        <title>The pineapple genome and the evolution of CAM photosynthesis.</title>
        <authorList>
            <person name="Ming R."/>
            <person name="VanBuren R."/>
            <person name="Wai C.M."/>
            <person name="Tang H."/>
            <person name="Schatz M.C."/>
            <person name="Bowers J.E."/>
            <person name="Lyons E."/>
            <person name="Wang M.L."/>
            <person name="Chen J."/>
            <person name="Biggers E."/>
            <person name="Zhang J."/>
            <person name="Huang L."/>
            <person name="Zhang L."/>
            <person name="Miao W."/>
            <person name="Zhang J."/>
            <person name="Ye Z."/>
            <person name="Miao C."/>
            <person name="Lin Z."/>
            <person name="Wang H."/>
            <person name="Zhou H."/>
            <person name="Yim W.C."/>
            <person name="Priest H.D."/>
            <person name="Zheng C."/>
            <person name="Woodhouse M."/>
            <person name="Edger P.P."/>
            <person name="Guyot R."/>
            <person name="Guo H.B."/>
            <person name="Guo H."/>
            <person name="Zheng G."/>
            <person name="Singh R."/>
            <person name="Sharma A."/>
            <person name="Min X."/>
            <person name="Zheng Y."/>
            <person name="Lee H."/>
            <person name="Gurtowski J."/>
            <person name="Sedlazeck F.J."/>
            <person name="Harkess A."/>
            <person name="McKain M.R."/>
            <person name="Liao Z."/>
            <person name="Fang J."/>
            <person name="Liu J."/>
            <person name="Zhang X."/>
            <person name="Zhang Q."/>
            <person name="Hu W."/>
            <person name="Qin Y."/>
            <person name="Wang K."/>
            <person name="Chen L.Y."/>
            <person name="Shirley N."/>
            <person name="Lin Y.R."/>
            <person name="Liu L.Y."/>
            <person name="Hernandez A.G."/>
            <person name="Wright C.L."/>
            <person name="Bulone V."/>
            <person name="Tuskan G.A."/>
            <person name="Heath K."/>
            <person name="Zee F."/>
            <person name="Moore P.H."/>
            <person name="Sunkar R."/>
            <person name="Leebens-Mack J.H."/>
            <person name="Mockler T."/>
            <person name="Bennetzen J.L."/>
            <person name="Freeling M."/>
            <person name="Sankoff D."/>
            <person name="Paterson A.H."/>
            <person name="Zhu X."/>
            <person name="Yang X."/>
            <person name="Smith J.A."/>
            <person name="Cushman J.C."/>
            <person name="Paull R.E."/>
            <person name="Yu Q."/>
        </authorList>
    </citation>
    <scope>NUCLEOTIDE SEQUENCE [LARGE SCALE GENOMIC DNA]</scope>
    <source>
        <strain evidence="2">cv. F153</strain>
    </source>
</reference>
<proteinExistence type="predicted"/>
<dbReference type="AlphaFoldDB" id="A0A6P5H088"/>
<dbReference type="OrthoDB" id="696504at2759"/>
<evidence type="ECO:0000256" key="1">
    <source>
        <dbReference type="SAM" id="MobiDB-lite"/>
    </source>
</evidence>
<feature type="compositionally biased region" description="Acidic residues" evidence="1">
    <location>
        <begin position="24"/>
        <end position="40"/>
    </location>
</feature>
<dbReference type="PANTHER" id="PTHR34120">
    <property type="entry name" value="EXPRESSED PROTEIN"/>
    <property type="match status" value="1"/>
</dbReference>
<dbReference type="PANTHER" id="PTHR34120:SF2">
    <property type="entry name" value="OS01G0860900 PROTEIN"/>
    <property type="match status" value="1"/>
</dbReference>
<protein>
    <submittedName>
        <fullName evidence="3">Uncharacterized protein LOC109726238</fullName>
    </submittedName>
</protein>
<gene>
    <name evidence="3" type="primary">LOC109726238</name>
</gene>
<feature type="region of interest" description="Disordered" evidence="1">
    <location>
        <begin position="1"/>
        <end position="102"/>
    </location>
</feature>
<evidence type="ECO:0000313" key="3">
    <source>
        <dbReference type="RefSeq" id="XP_020111328.1"/>
    </source>
</evidence>
<feature type="region of interest" description="Disordered" evidence="1">
    <location>
        <begin position="114"/>
        <end position="220"/>
    </location>
</feature>
<keyword evidence="2" id="KW-1185">Reference proteome</keyword>
<organism evidence="2 3">
    <name type="scientific">Ananas comosus</name>
    <name type="common">Pineapple</name>
    <name type="synonym">Ananas ananas</name>
    <dbReference type="NCBI Taxonomy" id="4615"/>
    <lineage>
        <taxon>Eukaryota</taxon>
        <taxon>Viridiplantae</taxon>
        <taxon>Streptophyta</taxon>
        <taxon>Embryophyta</taxon>
        <taxon>Tracheophyta</taxon>
        <taxon>Spermatophyta</taxon>
        <taxon>Magnoliopsida</taxon>
        <taxon>Liliopsida</taxon>
        <taxon>Poales</taxon>
        <taxon>Bromeliaceae</taxon>
        <taxon>Bromelioideae</taxon>
        <taxon>Ananas</taxon>
    </lineage>
</organism>
<accession>A0A6P5H088</accession>
<reference evidence="3" key="2">
    <citation type="submission" date="2025-08" db="UniProtKB">
        <authorList>
            <consortium name="RefSeq"/>
        </authorList>
    </citation>
    <scope>IDENTIFICATION</scope>
    <source>
        <tissue evidence="3">Leaf</tissue>
    </source>
</reference>
<dbReference type="Gramene" id="Aco007804.1.mrna1">
    <property type="protein sequence ID" value="Aco007804.1.mrna1.cds1"/>
    <property type="gene ID" value="Aco007804.1.path1"/>
</dbReference>
<dbReference type="GeneID" id="109726238"/>
<feature type="compositionally biased region" description="Basic residues" evidence="1">
    <location>
        <begin position="120"/>
        <end position="129"/>
    </location>
</feature>
<evidence type="ECO:0000313" key="2">
    <source>
        <dbReference type="Proteomes" id="UP000515123"/>
    </source>
</evidence>
<dbReference type="RefSeq" id="XP_020111328.1">
    <property type="nucleotide sequence ID" value="XM_020255739.1"/>
</dbReference>
<sequence length="280" mass="29673">MPLSDLEAPSNNGDGALETLAAAAEEEEEEEEEEESDPEMPPESFRIGIGEEFDWAELNAVLDRDDSTRGSANPKSQQQQHHYHHHANPSKPRSDDSQRFSGIIVLPGAIPISGAYLGRSARRARRKKMAGNGGGRAGRGAVPETDPGSPKVSCAGKVMSQRDRHRNPGILRRSPEDEDEEERGGRRGSFVAAALRLIRGGGDGGGPSPSENTPAMVAAAPPGLGGMKRFASGRRGECSCGGDADGGMYCHVALPRPLDREVVAGNASVGPFEEMGRGRD</sequence>
<dbReference type="Proteomes" id="UP000515123">
    <property type="component" value="Linkage group 21"/>
</dbReference>
<name>A0A6P5H088_ANACO</name>